<comment type="caution">
    <text evidence="1">The sequence shown here is derived from an EMBL/GenBank/DDBJ whole genome shotgun (WGS) entry which is preliminary data.</text>
</comment>
<proteinExistence type="predicted"/>
<protein>
    <submittedName>
        <fullName evidence="1">Uncharacterized protein</fullName>
    </submittedName>
</protein>
<evidence type="ECO:0000313" key="1">
    <source>
        <dbReference type="EMBL" id="KAJ8664922.1"/>
    </source>
</evidence>
<dbReference type="Proteomes" id="UP001239111">
    <property type="component" value="Chromosome 4"/>
</dbReference>
<reference evidence="1" key="1">
    <citation type="submission" date="2023-04" db="EMBL/GenBank/DDBJ databases">
        <title>A chromosome-level genome assembly of the parasitoid wasp Eretmocerus hayati.</title>
        <authorList>
            <person name="Zhong Y."/>
            <person name="Liu S."/>
            <person name="Liu Y."/>
        </authorList>
    </citation>
    <scope>NUCLEOTIDE SEQUENCE</scope>
    <source>
        <strain evidence="1">ZJU_SS_LIU_2023</strain>
    </source>
</reference>
<keyword evidence="2" id="KW-1185">Reference proteome</keyword>
<sequence length="272" mass="30496">MFATVWIFLIINQFYTNAEPILGVRSNSKIEHVYVVGLAIKSENGQISNHVCTGSLITSTHVITSARCTKISMPGTLVIAVRKLDEKQKKYQKDFIDIVRQDTYKEWHQMKFNAFSTGQDSDDISILTMKERIPKIIPIVPIYSGNKKILDSKKYSAIGWGRGSGMIDPNNPLRTTLQFLKNSLCKQQLELNAPKSMKFTVPHRVACAKAATGTALVDGDFGGPVYDHNGRMFGITLRKVEGMSDGVQENIYLVLILSEFKDFIHDIIARPL</sequence>
<organism evidence="1 2">
    <name type="scientific">Eretmocerus hayati</name>
    <dbReference type="NCBI Taxonomy" id="131215"/>
    <lineage>
        <taxon>Eukaryota</taxon>
        <taxon>Metazoa</taxon>
        <taxon>Ecdysozoa</taxon>
        <taxon>Arthropoda</taxon>
        <taxon>Hexapoda</taxon>
        <taxon>Insecta</taxon>
        <taxon>Pterygota</taxon>
        <taxon>Neoptera</taxon>
        <taxon>Endopterygota</taxon>
        <taxon>Hymenoptera</taxon>
        <taxon>Apocrita</taxon>
        <taxon>Proctotrupomorpha</taxon>
        <taxon>Chalcidoidea</taxon>
        <taxon>Aphelinidae</taxon>
        <taxon>Aphelininae</taxon>
        <taxon>Eretmocerus</taxon>
    </lineage>
</organism>
<evidence type="ECO:0000313" key="2">
    <source>
        <dbReference type="Proteomes" id="UP001239111"/>
    </source>
</evidence>
<accession>A0ACC2N1D2</accession>
<dbReference type="EMBL" id="CM056744">
    <property type="protein sequence ID" value="KAJ8664922.1"/>
    <property type="molecule type" value="Genomic_DNA"/>
</dbReference>
<name>A0ACC2N1D2_9HYME</name>
<gene>
    <name evidence="1" type="ORF">QAD02_006584</name>
</gene>